<dbReference type="EMBL" id="FCOB02000010">
    <property type="protein sequence ID" value="SAK62476.1"/>
    <property type="molecule type" value="Genomic_DNA"/>
</dbReference>
<dbReference type="InterPro" id="IPR036250">
    <property type="entry name" value="AcylCo_DH-like_C"/>
</dbReference>
<gene>
    <name evidence="3" type="ORF">AWB83_02500</name>
</gene>
<name>A0A158AYF6_9BURK</name>
<dbReference type="STRING" id="1777144.AWB83_02500"/>
<dbReference type="InterPro" id="IPR009075">
    <property type="entry name" value="AcylCo_DH/oxidase_C"/>
</dbReference>
<evidence type="ECO:0000259" key="2">
    <source>
        <dbReference type="Pfam" id="PF00441"/>
    </source>
</evidence>
<protein>
    <submittedName>
        <fullName evidence="3">Acyl-CoA dehydrogenase</fullName>
    </submittedName>
</protein>
<evidence type="ECO:0000313" key="4">
    <source>
        <dbReference type="Proteomes" id="UP000054978"/>
    </source>
</evidence>
<evidence type="ECO:0000256" key="1">
    <source>
        <dbReference type="ARBA" id="ARBA00022630"/>
    </source>
</evidence>
<dbReference type="Pfam" id="PF00441">
    <property type="entry name" value="Acyl-CoA_dh_1"/>
    <property type="match status" value="1"/>
</dbReference>
<keyword evidence="1" id="KW-0285">Flavoprotein</keyword>
<dbReference type="Gene3D" id="1.20.140.10">
    <property type="entry name" value="Butyryl-CoA Dehydrogenase, subunit A, domain 3"/>
    <property type="match status" value="1"/>
</dbReference>
<keyword evidence="4" id="KW-1185">Reference proteome</keyword>
<accession>A0A158AYF6</accession>
<evidence type="ECO:0000313" key="3">
    <source>
        <dbReference type="EMBL" id="SAK62476.1"/>
    </source>
</evidence>
<dbReference type="AlphaFoldDB" id="A0A158AYF6"/>
<dbReference type="GO" id="GO:0003995">
    <property type="term" value="F:acyl-CoA dehydrogenase activity"/>
    <property type="evidence" value="ECO:0007669"/>
    <property type="project" value="TreeGrafter"/>
</dbReference>
<sequence length="104" mass="11330">MLADMSIQLEAARLMIWKAATSSSGFPSMFEAARAKVLPAETAIKVTNDALQIHGAVGYGRDMPLERMVRDARMFTISGGTAQILRTQVAGTLLSIKLPQRRQP</sequence>
<reference evidence="3" key="1">
    <citation type="submission" date="2016-01" db="EMBL/GenBank/DDBJ databases">
        <authorList>
            <person name="Peeters C."/>
        </authorList>
    </citation>
    <scope>NUCLEOTIDE SEQUENCE [LARGE SCALE GENOMIC DNA]</scope>
    <source>
        <strain evidence="3">LMG 29326</strain>
    </source>
</reference>
<proteinExistence type="predicted"/>
<dbReference type="SUPFAM" id="SSF47203">
    <property type="entry name" value="Acyl-CoA dehydrogenase C-terminal domain-like"/>
    <property type="match status" value="1"/>
</dbReference>
<comment type="caution">
    <text evidence="3">The sequence shown here is derived from an EMBL/GenBank/DDBJ whole genome shotgun (WGS) entry which is preliminary data.</text>
</comment>
<dbReference type="PANTHER" id="PTHR43884:SF12">
    <property type="entry name" value="ISOVALERYL-COA DEHYDROGENASE, MITOCHONDRIAL-RELATED"/>
    <property type="match status" value="1"/>
</dbReference>
<dbReference type="PANTHER" id="PTHR43884">
    <property type="entry name" value="ACYL-COA DEHYDROGENASE"/>
    <property type="match status" value="1"/>
</dbReference>
<dbReference type="Proteomes" id="UP000054978">
    <property type="component" value="Unassembled WGS sequence"/>
</dbReference>
<organism evidence="3 4">
    <name type="scientific">Caballeronia ptereochthonis</name>
    <dbReference type="NCBI Taxonomy" id="1777144"/>
    <lineage>
        <taxon>Bacteria</taxon>
        <taxon>Pseudomonadati</taxon>
        <taxon>Pseudomonadota</taxon>
        <taxon>Betaproteobacteria</taxon>
        <taxon>Burkholderiales</taxon>
        <taxon>Burkholderiaceae</taxon>
        <taxon>Caballeronia</taxon>
    </lineage>
</organism>
<feature type="domain" description="Acyl-CoA dehydrogenase/oxidase C-terminal" evidence="2">
    <location>
        <begin position="1"/>
        <end position="93"/>
    </location>
</feature>